<dbReference type="Gene3D" id="1.10.10.60">
    <property type="entry name" value="Homeodomain-like"/>
    <property type="match status" value="1"/>
</dbReference>
<sequence length="99" mass="11434">MTRYRPAYPPEFRRQMVDLVRSGRTPEELSREFEPSAASIAGWVRRADAEDGARPDVMTAAEREELARLRRENRQLRQERDILAKATAWFAASPNGRMS</sequence>
<evidence type="ECO:0000313" key="2">
    <source>
        <dbReference type="EMBL" id="PWJ21401.1"/>
    </source>
</evidence>
<dbReference type="GO" id="GO:0003677">
    <property type="term" value="F:DNA binding"/>
    <property type="evidence" value="ECO:0007669"/>
    <property type="project" value="InterPro"/>
</dbReference>
<keyword evidence="4" id="KW-1185">Reference proteome</keyword>
<evidence type="ECO:0000256" key="1">
    <source>
        <dbReference type="SAM" id="Coils"/>
    </source>
</evidence>
<dbReference type="Proteomes" id="UP000251571">
    <property type="component" value="Unassembled WGS sequence"/>
</dbReference>
<accession>A0A2Y9AI07</accession>
<evidence type="ECO:0000313" key="4">
    <source>
        <dbReference type="Proteomes" id="UP000245839"/>
    </source>
</evidence>
<organism evidence="3 5">
    <name type="scientific">Jannaschia seohaensis</name>
    <dbReference type="NCBI Taxonomy" id="475081"/>
    <lineage>
        <taxon>Bacteria</taxon>
        <taxon>Pseudomonadati</taxon>
        <taxon>Pseudomonadota</taxon>
        <taxon>Alphaproteobacteria</taxon>
        <taxon>Rhodobacterales</taxon>
        <taxon>Roseobacteraceae</taxon>
        <taxon>Jannaschia</taxon>
    </lineage>
</organism>
<keyword evidence="1" id="KW-0175">Coiled coil</keyword>
<dbReference type="Proteomes" id="UP000245839">
    <property type="component" value="Unassembled WGS sequence"/>
</dbReference>
<dbReference type="EMBL" id="QGDJ01000002">
    <property type="protein sequence ID" value="PWJ21401.1"/>
    <property type="molecule type" value="Genomic_DNA"/>
</dbReference>
<dbReference type="SUPFAM" id="SSF46689">
    <property type="entry name" value="Homeodomain-like"/>
    <property type="match status" value="1"/>
</dbReference>
<dbReference type="GO" id="GO:0006313">
    <property type="term" value="P:DNA transposition"/>
    <property type="evidence" value="ECO:0007669"/>
    <property type="project" value="InterPro"/>
</dbReference>
<dbReference type="InterPro" id="IPR002514">
    <property type="entry name" value="Transposase_8"/>
</dbReference>
<dbReference type="Pfam" id="PF01527">
    <property type="entry name" value="HTH_Tnp_1"/>
    <property type="match status" value="1"/>
</dbReference>
<proteinExistence type="predicted"/>
<evidence type="ECO:0000313" key="3">
    <source>
        <dbReference type="EMBL" id="SSA42007.1"/>
    </source>
</evidence>
<evidence type="ECO:0000313" key="5">
    <source>
        <dbReference type="Proteomes" id="UP000251571"/>
    </source>
</evidence>
<protein>
    <submittedName>
        <fullName evidence="3">Transposase</fullName>
    </submittedName>
</protein>
<feature type="coiled-coil region" evidence="1">
    <location>
        <begin position="59"/>
        <end position="86"/>
    </location>
</feature>
<reference evidence="2 4" key="2">
    <citation type="submission" date="2018-03" db="EMBL/GenBank/DDBJ databases">
        <title>Genomic Encyclopedia of Archaeal and Bacterial Type Strains, Phase II (KMG-II): from individual species to whole genera.</title>
        <authorList>
            <person name="Goeker M."/>
        </authorList>
    </citation>
    <scope>NUCLEOTIDE SEQUENCE [LARGE SCALE GENOMIC DNA]</scope>
    <source>
        <strain evidence="2 4">DSM 25227</strain>
    </source>
</reference>
<name>A0A2Y9AI07_9RHOB</name>
<dbReference type="GO" id="GO:0004803">
    <property type="term" value="F:transposase activity"/>
    <property type="evidence" value="ECO:0007669"/>
    <property type="project" value="InterPro"/>
</dbReference>
<dbReference type="AlphaFoldDB" id="A0A2Y9AI07"/>
<dbReference type="EMBL" id="UETC01000002">
    <property type="protein sequence ID" value="SSA42007.1"/>
    <property type="molecule type" value="Genomic_DNA"/>
</dbReference>
<gene>
    <name evidence="2" type="ORF">BCF38_102654</name>
    <name evidence="3" type="ORF">SAMN05421539_102654</name>
</gene>
<reference evidence="3 5" key="1">
    <citation type="submission" date="2016-10" db="EMBL/GenBank/DDBJ databases">
        <authorList>
            <person name="Cai Z."/>
        </authorList>
    </citation>
    <scope>NUCLEOTIDE SEQUENCE [LARGE SCALE GENOMIC DNA]</scope>
    <source>
        <strain evidence="3 5">DSM 25227</strain>
    </source>
</reference>
<dbReference type="InterPro" id="IPR009057">
    <property type="entry name" value="Homeodomain-like_sf"/>
</dbReference>